<organism evidence="3 4">
    <name type="scientific">Albula glossodonta</name>
    <name type="common">roundjaw bonefish</name>
    <dbReference type="NCBI Taxonomy" id="121402"/>
    <lineage>
        <taxon>Eukaryota</taxon>
        <taxon>Metazoa</taxon>
        <taxon>Chordata</taxon>
        <taxon>Craniata</taxon>
        <taxon>Vertebrata</taxon>
        <taxon>Euteleostomi</taxon>
        <taxon>Actinopterygii</taxon>
        <taxon>Neopterygii</taxon>
        <taxon>Teleostei</taxon>
        <taxon>Albuliformes</taxon>
        <taxon>Albulidae</taxon>
        <taxon>Albula</taxon>
    </lineage>
</organism>
<comment type="caution">
    <text evidence="3">The sequence shown here is derived from an EMBL/GenBank/DDBJ whole genome shotgun (WGS) entry which is preliminary data.</text>
</comment>
<accession>A0A8T2MZ23</accession>
<feature type="region of interest" description="Disordered" evidence="2">
    <location>
        <begin position="345"/>
        <end position="408"/>
    </location>
</feature>
<gene>
    <name evidence="3" type="ORF">JZ751_012707</name>
</gene>
<feature type="compositionally biased region" description="Basic and acidic residues" evidence="2">
    <location>
        <begin position="351"/>
        <end position="364"/>
    </location>
</feature>
<proteinExistence type="predicted"/>
<sequence>MPINPVYPGTGKRKGPVWSVIRLGSTHESALPQLFTCVYREAQTHSTLISTALLSHTSQLPVLQVCEAQACVRLRCVTCVAGVYEAQAQVCHLCCRYVRLRCVTSVAGVFMPLGLVLQPWMGSAAMAASSVSVVMSSLLLKLERFHVALSGTDQRNPAGDNAGEQKYEYRVLRKSRPCEPGPCPLGAVSSTVKAQAIQSQTGKNQHHVSPSCKSGLCWVSRRVVWRRLLWAKGLYPLCLLQGFRPLLKMDGDKPKSPLLSHLYNSAITDLGQAGLSGLQADTPFSNSLLKQYKKTSVERYEVRAQGRMQSLNPSQVSTHVGLEGKRRGMAQTVWDRVSRSSLRSLASSLSDPDRRSLLEPDREAASTSENLIVRSCGPTAPERGAGGATAQLMTSASPCDTPHPQPPP</sequence>
<evidence type="ECO:0000313" key="4">
    <source>
        <dbReference type="Proteomes" id="UP000824540"/>
    </source>
</evidence>
<dbReference type="OrthoDB" id="10673227at2759"/>
<evidence type="ECO:0000313" key="3">
    <source>
        <dbReference type="EMBL" id="KAG9333395.1"/>
    </source>
</evidence>
<dbReference type="AlphaFoldDB" id="A0A8T2MZ23"/>
<dbReference type="EMBL" id="JAFBMS010000202">
    <property type="protein sequence ID" value="KAG9333395.1"/>
    <property type="molecule type" value="Genomic_DNA"/>
</dbReference>
<dbReference type="Proteomes" id="UP000824540">
    <property type="component" value="Unassembled WGS sequence"/>
</dbReference>
<dbReference type="GO" id="GO:0046872">
    <property type="term" value="F:metal ion binding"/>
    <property type="evidence" value="ECO:0007669"/>
    <property type="project" value="UniProtKB-KW"/>
</dbReference>
<dbReference type="PANTHER" id="PTHR46594:SF4">
    <property type="entry name" value="P-TYPE CATION-TRANSPORTING ATPASE"/>
    <property type="match status" value="1"/>
</dbReference>
<keyword evidence="4" id="KW-1185">Reference proteome</keyword>
<protein>
    <submittedName>
        <fullName evidence="3">Uncharacterized protein</fullName>
    </submittedName>
</protein>
<reference evidence="3" key="1">
    <citation type="thesis" date="2021" institute="BYU ScholarsArchive" country="Provo, UT, USA">
        <title>Applications of and Algorithms for Genome Assembly and Genomic Analyses with an Emphasis on Marine Teleosts.</title>
        <authorList>
            <person name="Pickett B.D."/>
        </authorList>
    </citation>
    <scope>NUCLEOTIDE SEQUENCE</scope>
    <source>
        <strain evidence="3">HI-2016</strain>
    </source>
</reference>
<evidence type="ECO:0000256" key="1">
    <source>
        <dbReference type="ARBA" id="ARBA00022723"/>
    </source>
</evidence>
<evidence type="ECO:0000256" key="2">
    <source>
        <dbReference type="SAM" id="MobiDB-lite"/>
    </source>
</evidence>
<keyword evidence="1" id="KW-0479">Metal-binding</keyword>
<name>A0A8T2MZ23_9TELE</name>
<dbReference type="PANTHER" id="PTHR46594">
    <property type="entry name" value="P-TYPE CATION-TRANSPORTING ATPASE"/>
    <property type="match status" value="1"/>
</dbReference>